<evidence type="ECO:0000313" key="1">
    <source>
        <dbReference type="EMBL" id="SBO95283.1"/>
    </source>
</evidence>
<proteinExistence type="predicted"/>
<sequence>MTHDGDAGVPGSLAQVLAEVAAERAAQDARFGMQLLPDGTGGDGTVAASNLARDATDTASRGGALTWRHILAEEVMEAFAESDPDRLRAELIQVAAVAVKWTQALDRRPPGGSRASA</sequence>
<name>A0A1M4E9J8_9ACTN</name>
<organism evidence="1">
    <name type="scientific">Nonomuraea gerenzanensis</name>
    <dbReference type="NCBI Taxonomy" id="93944"/>
    <lineage>
        <taxon>Bacteria</taxon>
        <taxon>Bacillati</taxon>
        <taxon>Actinomycetota</taxon>
        <taxon>Actinomycetes</taxon>
        <taxon>Streptosporangiales</taxon>
        <taxon>Streptosporangiaceae</taxon>
        <taxon>Nonomuraea</taxon>
    </lineage>
</organism>
<protein>
    <submittedName>
        <fullName evidence="1">Uncharacterized protein</fullName>
    </submittedName>
</protein>
<dbReference type="AlphaFoldDB" id="A0A1M4E9J8"/>
<accession>A0A1M4E9J8</accession>
<gene>
    <name evidence="1" type="ORF">BN4615_P4799</name>
</gene>
<dbReference type="EMBL" id="LT559118">
    <property type="protein sequence ID" value="SBO95283.1"/>
    <property type="molecule type" value="Genomic_DNA"/>
</dbReference>
<reference evidence="1" key="1">
    <citation type="submission" date="2016-04" db="EMBL/GenBank/DDBJ databases">
        <authorList>
            <person name="Evans L.H."/>
            <person name="Alamgir A."/>
            <person name="Owens N."/>
            <person name="Weber N.D."/>
            <person name="Virtaneva K."/>
            <person name="Barbian K."/>
            <person name="Babar A."/>
            <person name="Rosenke K."/>
        </authorList>
    </citation>
    <scope>NUCLEOTIDE SEQUENCE</scope>
    <source>
        <strain evidence="1">Nono1</strain>
    </source>
</reference>
<dbReference type="RefSeq" id="WP_225274675.1">
    <property type="nucleotide sequence ID" value="NZ_CP084058.1"/>
</dbReference>